<protein>
    <submittedName>
        <fullName evidence="1">Uncharacterized protein</fullName>
    </submittedName>
</protein>
<dbReference type="InterPro" id="IPR016024">
    <property type="entry name" value="ARM-type_fold"/>
</dbReference>
<reference evidence="1" key="1">
    <citation type="submission" date="2023-07" db="EMBL/GenBank/DDBJ databases">
        <authorList>
            <consortium name="AG Swart"/>
            <person name="Singh M."/>
            <person name="Singh A."/>
            <person name="Seah K."/>
            <person name="Emmerich C."/>
        </authorList>
    </citation>
    <scope>NUCLEOTIDE SEQUENCE</scope>
    <source>
        <strain evidence="1">DP1</strain>
    </source>
</reference>
<organism evidence="1 2">
    <name type="scientific">Euplotes crassus</name>
    <dbReference type="NCBI Taxonomy" id="5936"/>
    <lineage>
        <taxon>Eukaryota</taxon>
        <taxon>Sar</taxon>
        <taxon>Alveolata</taxon>
        <taxon>Ciliophora</taxon>
        <taxon>Intramacronucleata</taxon>
        <taxon>Spirotrichea</taxon>
        <taxon>Hypotrichia</taxon>
        <taxon>Euplotida</taxon>
        <taxon>Euplotidae</taxon>
        <taxon>Moneuplotes</taxon>
    </lineage>
</organism>
<keyword evidence="2" id="KW-1185">Reference proteome</keyword>
<dbReference type="SUPFAM" id="SSF48371">
    <property type="entry name" value="ARM repeat"/>
    <property type="match status" value="1"/>
</dbReference>
<name>A0AAD1X6N1_EUPCR</name>
<accession>A0AAD1X6N1</accession>
<evidence type="ECO:0000313" key="2">
    <source>
        <dbReference type="Proteomes" id="UP001295684"/>
    </source>
</evidence>
<dbReference type="EMBL" id="CAMPGE010002008">
    <property type="protein sequence ID" value="CAI2360812.1"/>
    <property type="molecule type" value="Genomic_DNA"/>
</dbReference>
<dbReference type="PANTHER" id="PTHR20938">
    <property type="entry name" value="INTEGRATOR COMPLEX SUBUNIT 4"/>
    <property type="match status" value="1"/>
</dbReference>
<dbReference type="PANTHER" id="PTHR20938:SF0">
    <property type="entry name" value="INTEGRATOR COMPLEX SUBUNIT 4"/>
    <property type="match status" value="1"/>
</dbReference>
<proteinExistence type="predicted"/>
<dbReference type="Gene3D" id="1.25.10.10">
    <property type="entry name" value="Leucine-rich Repeat Variant"/>
    <property type="match status" value="1"/>
</dbReference>
<dbReference type="InterPro" id="IPR011989">
    <property type="entry name" value="ARM-like"/>
</dbReference>
<dbReference type="AlphaFoldDB" id="A0AAD1X6N1"/>
<gene>
    <name evidence="1" type="ORF">ECRASSUSDP1_LOCUS2117</name>
</gene>
<comment type="caution">
    <text evidence="1">The sequence shown here is derived from an EMBL/GenBank/DDBJ whole genome shotgun (WGS) entry which is preliminary data.</text>
</comment>
<sequence>MVCMYIRSINHDERLFATKCLVKFKNLRRDVIEKMFERQVFAKAKEGVDNKLAVKKAKGRLAYNYEHCTFEEEPYTGIFFALSQDEKYEIRLQSIEALKYFSSKCQSIQDKVKNILMNMLNDEIDEVRIASLQCMSVFNNALILDKNSVNIVVFNLKEHNSELRHSIYSFFGHIQVENWHTFNLLMDHLLLNISKFKMDKLGIYHTFKRLGDNHSEIVYNNLEKILGHNLKFKMEEPHWDDVKHTAKMIMICNSINIKKEILSKVPWYFDKQWSFYSNKYPELVTCFNHEQKNLSLTYLKLKELKIDSGKTLVSKYRLNQYKELRILLHNIWDGSVVRYDFESLFQTSHHYDDPFVEFIPCLAKTLYYFSLKDYLNFLKNFSILLNSFEIDQEHANKIPLKQSRDVHNLFRNLDNREVCDTIPLSSIATYVIYKMHLSDILKGFPDLSEPLNEENKLEDLDQNKVYIPKLRKISDVNIIKPMNKIARIEVLKEDSPMNFKIVFTIKGLAEACSDTLHSKSNYYVTIQNPNGKLKSCLISQEDINKAKNLRKISEIDNSYYDDPSELKFEKKIMVILEKDPQKEIKKSHPKHSKTIEIEELPVFITKDTELTTLVPLSSLACLKLGSSKEEIWLKLLKYGLYPLSTS</sequence>
<evidence type="ECO:0000313" key="1">
    <source>
        <dbReference type="EMBL" id="CAI2360812.1"/>
    </source>
</evidence>
<dbReference type="Proteomes" id="UP001295684">
    <property type="component" value="Unassembled WGS sequence"/>
</dbReference>